<keyword evidence="12" id="KW-1185">Reference proteome</keyword>
<evidence type="ECO:0000256" key="7">
    <source>
        <dbReference type="PROSITE-ProRule" id="PRU01360"/>
    </source>
</evidence>
<accession>A0ABR7XQZ0</accession>
<keyword evidence="6 7" id="KW-0998">Cell outer membrane</keyword>
<keyword evidence="3 7" id="KW-1134">Transmembrane beta strand</keyword>
<dbReference type="SUPFAM" id="SSF56935">
    <property type="entry name" value="Porins"/>
    <property type="match status" value="1"/>
</dbReference>
<dbReference type="InterPro" id="IPR037066">
    <property type="entry name" value="Plug_dom_sf"/>
</dbReference>
<evidence type="ECO:0000256" key="5">
    <source>
        <dbReference type="ARBA" id="ARBA00023136"/>
    </source>
</evidence>
<dbReference type="Pfam" id="PF07660">
    <property type="entry name" value="STN"/>
    <property type="match status" value="1"/>
</dbReference>
<dbReference type="NCBIfam" id="TIGR04057">
    <property type="entry name" value="SusC_RagA_signa"/>
    <property type="match status" value="1"/>
</dbReference>
<dbReference type="EMBL" id="JACNYL010000001">
    <property type="protein sequence ID" value="MBD1420949.1"/>
    <property type="molecule type" value="Genomic_DNA"/>
</dbReference>
<keyword evidence="2 7" id="KW-0813">Transport</keyword>
<dbReference type="InterPro" id="IPR008969">
    <property type="entry name" value="CarboxyPept-like_regulatory"/>
</dbReference>
<dbReference type="NCBIfam" id="TIGR04056">
    <property type="entry name" value="OMP_RagA_SusC"/>
    <property type="match status" value="1"/>
</dbReference>
<dbReference type="Pfam" id="PF07715">
    <property type="entry name" value="Plug"/>
    <property type="match status" value="1"/>
</dbReference>
<dbReference type="Gene3D" id="2.170.130.10">
    <property type="entry name" value="TonB-dependent receptor, plug domain"/>
    <property type="match status" value="1"/>
</dbReference>
<feature type="domain" description="Secretin/TonB short N-terminal" evidence="9">
    <location>
        <begin position="47"/>
        <end position="96"/>
    </location>
</feature>
<proteinExistence type="inferred from homology"/>
<dbReference type="InterPro" id="IPR039426">
    <property type="entry name" value="TonB-dep_rcpt-like"/>
</dbReference>
<evidence type="ECO:0000259" key="10">
    <source>
        <dbReference type="Pfam" id="PF07715"/>
    </source>
</evidence>
<evidence type="ECO:0000256" key="3">
    <source>
        <dbReference type="ARBA" id="ARBA00022452"/>
    </source>
</evidence>
<evidence type="ECO:0000256" key="8">
    <source>
        <dbReference type="SAM" id="SignalP"/>
    </source>
</evidence>
<evidence type="ECO:0000256" key="6">
    <source>
        <dbReference type="ARBA" id="ARBA00023237"/>
    </source>
</evidence>
<comment type="caution">
    <text evidence="11">The sequence shown here is derived from an EMBL/GenBank/DDBJ whole genome shotgun (WGS) entry which is preliminary data.</text>
</comment>
<comment type="subcellular location">
    <subcellularLocation>
        <location evidence="1 7">Cell outer membrane</location>
        <topology evidence="1 7">Multi-pass membrane protein</topology>
    </subcellularLocation>
</comment>
<dbReference type="Pfam" id="PF13715">
    <property type="entry name" value="CarbopepD_reg_2"/>
    <property type="match status" value="1"/>
</dbReference>
<comment type="similarity">
    <text evidence="7">Belongs to the TonB-dependent receptor family.</text>
</comment>
<evidence type="ECO:0000313" key="11">
    <source>
        <dbReference type="EMBL" id="MBD1420949.1"/>
    </source>
</evidence>
<evidence type="ECO:0000256" key="4">
    <source>
        <dbReference type="ARBA" id="ARBA00022692"/>
    </source>
</evidence>
<sequence>MKLIALFLTIASLQVSANSYAQNVTIRAEKESFKSILRKIRKQTGKDFLYNTREVNENQIVNFTVRNEPWLKALHQLLYSQNLKYKINGNTVLIQALPSEAMYATSEQQQTLKGTVRNTEGHAVVGATVTLVESGQSMATNERGEFVFEKAPNAGTLYINSLGYQPLSIQYTNTSVPDITLSSVLHEVEEVVVVGYGVQTKKELIGSVSSVDGEKLAKRSVPQLSQALTGQMPGVTVIQRSGQPGASGGEIQIRGVGSFGAGTGALILVDGIPTNSFNDIDPNDVASISVLKDASSAAIYGARAANGVILVTTKAGASQDKMVISYNGNWGLQTPTAFPEVVNSWEYATAINETVAGGGGYTKEEIQKFRDGSDPDNYANSDFIGEFFKSNAQQTGHNINLSNRNEKVQYTFSLGYLNQKGIVKKNDYDRYNARLNIITNIRDNLKLTTRLSAIQTTDDQPAVPATLDFARMDQLISQVVRYPSIYPIRMSNGDWGTGVVQKGTPISFLESQSFYKEQSSDIGGNMRLDWSVIPDLTLSAIGGYTQESIRTKLFRASQRVNDNIMLSPSSLQENRPYGSYKTFQALAEYRKQVAQHDFKVLAGYSFEKGYDEDLEAFRQNFPTNDLTEINVGSPDGQTNKGTASEWALESLFARLQYNFAQRYLLEGVVRYDGSSRFPLAKKYAVFPSIAAGWLISEEHFMKDRVGWLNELKLKASYGVLGNQNMLYADGTANYYPYQNILVTGKDYAFGNTISPGVARTQIIDPSLRWESTRTADVGLEGSFLNRRLNFSATYYDRYTYDILVSPGASVSGVLGFEVGLQNSGKLKNSGWEFTLGYQDNIDDWTYGATLNFSTVKNRVRDLGVGNVNQPNGLVGNGSTLFIGHPMQMYYGYKTDGLFVDEADVASWIDMTAVNPNPQPGDVRYLDISGPDGVPDGKVDPVYDRTFLGSRIPKYSYGMNLNIGYKNIDLGVLLQGVSGVSGMLNNHAGWALYGNGNIQRWQYEERWRPDNPNRNAAYPRMEQLASIGSPNTVVSDYWILNASYLRVRNIQLGYTLPKSITDRLKVEGIRLHANAENLFTWHNYRQGWDPEINTGGTYYPIMRNFSFGVNLNF</sequence>
<evidence type="ECO:0000259" key="9">
    <source>
        <dbReference type="Pfam" id="PF07660"/>
    </source>
</evidence>
<feature type="domain" description="TonB-dependent receptor plug" evidence="10">
    <location>
        <begin position="201"/>
        <end position="308"/>
    </location>
</feature>
<feature type="chain" id="PRO_5047366369" evidence="8">
    <location>
        <begin position="18"/>
        <end position="1112"/>
    </location>
</feature>
<keyword evidence="5 7" id="KW-0472">Membrane</keyword>
<dbReference type="SUPFAM" id="SSF49464">
    <property type="entry name" value="Carboxypeptidase regulatory domain-like"/>
    <property type="match status" value="1"/>
</dbReference>
<protein>
    <submittedName>
        <fullName evidence="11">TonB-dependent receptor</fullName>
    </submittedName>
</protein>
<dbReference type="InterPro" id="IPR011662">
    <property type="entry name" value="Secretin/TonB_short_N"/>
</dbReference>
<dbReference type="RefSeq" id="WP_190312672.1">
    <property type="nucleotide sequence ID" value="NZ_JACNYL010000001.1"/>
</dbReference>
<feature type="signal peptide" evidence="8">
    <location>
        <begin position="1"/>
        <end position="17"/>
    </location>
</feature>
<reference evidence="11 12" key="1">
    <citation type="submission" date="2020-08" db="EMBL/GenBank/DDBJ databases">
        <title>Sphingobacterium sp. DN00404 isolated from aquaculture water.</title>
        <authorList>
            <person name="Zhang M."/>
        </authorList>
    </citation>
    <scope>NUCLEOTIDE SEQUENCE [LARGE SCALE GENOMIC DNA]</scope>
    <source>
        <strain evidence="11 12">KCTC 42746</strain>
    </source>
</reference>
<dbReference type="PROSITE" id="PS52016">
    <property type="entry name" value="TONB_DEPENDENT_REC_3"/>
    <property type="match status" value="1"/>
</dbReference>
<organism evidence="11 12">
    <name type="scientific">Sphingobacterium chuzhouense</name>
    <dbReference type="NCBI Taxonomy" id="1742264"/>
    <lineage>
        <taxon>Bacteria</taxon>
        <taxon>Pseudomonadati</taxon>
        <taxon>Bacteroidota</taxon>
        <taxon>Sphingobacteriia</taxon>
        <taxon>Sphingobacteriales</taxon>
        <taxon>Sphingobacteriaceae</taxon>
        <taxon>Sphingobacterium</taxon>
    </lineage>
</organism>
<evidence type="ECO:0000313" key="12">
    <source>
        <dbReference type="Proteomes" id="UP000651112"/>
    </source>
</evidence>
<dbReference type="InterPro" id="IPR036942">
    <property type="entry name" value="Beta-barrel_TonB_sf"/>
</dbReference>
<evidence type="ECO:0000256" key="2">
    <source>
        <dbReference type="ARBA" id="ARBA00022448"/>
    </source>
</evidence>
<name>A0ABR7XQZ0_9SPHI</name>
<dbReference type="Gene3D" id="2.40.170.20">
    <property type="entry name" value="TonB-dependent receptor, beta-barrel domain"/>
    <property type="match status" value="1"/>
</dbReference>
<keyword evidence="8" id="KW-0732">Signal</keyword>
<dbReference type="InterPro" id="IPR023996">
    <property type="entry name" value="TonB-dep_OMP_SusC/RagA"/>
</dbReference>
<dbReference type="Gene3D" id="2.60.40.1120">
    <property type="entry name" value="Carboxypeptidase-like, regulatory domain"/>
    <property type="match status" value="1"/>
</dbReference>
<keyword evidence="11" id="KW-0675">Receptor</keyword>
<evidence type="ECO:0000256" key="1">
    <source>
        <dbReference type="ARBA" id="ARBA00004571"/>
    </source>
</evidence>
<gene>
    <name evidence="11" type="ORF">H8B21_05105</name>
</gene>
<keyword evidence="4 7" id="KW-0812">Transmembrane</keyword>
<dbReference type="Proteomes" id="UP000651112">
    <property type="component" value="Unassembled WGS sequence"/>
</dbReference>
<dbReference type="InterPro" id="IPR023997">
    <property type="entry name" value="TonB-dep_OMP_SusC/RagA_CS"/>
</dbReference>
<dbReference type="InterPro" id="IPR012910">
    <property type="entry name" value="Plug_dom"/>
</dbReference>